<dbReference type="EMBL" id="JAVDYB010000001">
    <property type="protein sequence ID" value="MDR7276018.1"/>
    <property type="molecule type" value="Genomic_DNA"/>
</dbReference>
<sequence length="60" mass="6567">MLIRGGCSFWAGLAVDATVAPVWGILPEKFTARPQWRRTMQRVSAVVSGGLAARLVIEIR</sequence>
<dbReference type="AlphaFoldDB" id="A0AAE3YPH7"/>
<evidence type="ECO:0000313" key="1">
    <source>
        <dbReference type="EMBL" id="MDR7276018.1"/>
    </source>
</evidence>
<organism evidence="1 2">
    <name type="scientific">Catenuloplanes atrovinosus</name>
    <dbReference type="NCBI Taxonomy" id="137266"/>
    <lineage>
        <taxon>Bacteria</taxon>
        <taxon>Bacillati</taxon>
        <taxon>Actinomycetota</taxon>
        <taxon>Actinomycetes</taxon>
        <taxon>Micromonosporales</taxon>
        <taxon>Micromonosporaceae</taxon>
        <taxon>Catenuloplanes</taxon>
    </lineage>
</organism>
<protein>
    <submittedName>
        <fullName evidence="1">Uncharacterized protein</fullName>
    </submittedName>
</protein>
<reference evidence="1" key="1">
    <citation type="submission" date="2023-07" db="EMBL/GenBank/DDBJ databases">
        <title>Sequencing the genomes of 1000 actinobacteria strains.</title>
        <authorList>
            <person name="Klenk H.-P."/>
        </authorList>
    </citation>
    <scope>NUCLEOTIDE SEQUENCE</scope>
    <source>
        <strain evidence="1">DSM 44707</strain>
    </source>
</reference>
<gene>
    <name evidence="1" type="ORF">J2S41_002796</name>
</gene>
<dbReference type="RefSeq" id="WP_310367744.1">
    <property type="nucleotide sequence ID" value="NZ_JAVDYB010000001.1"/>
</dbReference>
<comment type="caution">
    <text evidence="1">The sequence shown here is derived from an EMBL/GenBank/DDBJ whole genome shotgun (WGS) entry which is preliminary data.</text>
</comment>
<evidence type="ECO:0000313" key="2">
    <source>
        <dbReference type="Proteomes" id="UP001183643"/>
    </source>
</evidence>
<dbReference type="Proteomes" id="UP001183643">
    <property type="component" value="Unassembled WGS sequence"/>
</dbReference>
<name>A0AAE3YPH7_9ACTN</name>
<accession>A0AAE3YPH7</accession>
<proteinExistence type="predicted"/>
<keyword evidence="2" id="KW-1185">Reference proteome</keyword>